<dbReference type="GO" id="GO:0032454">
    <property type="term" value="F:histone H3K9 demethylase activity"/>
    <property type="evidence" value="ECO:0007669"/>
    <property type="project" value="InterPro"/>
</dbReference>
<dbReference type="STRING" id="3469.A0A4Y7IG38"/>
<dbReference type="GO" id="GO:0031490">
    <property type="term" value="F:chromatin DNA binding"/>
    <property type="evidence" value="ECO:0007669"/>
    <property type="project" value="TreeGrafter"/>
</dbReference>
<comment type="subcellular location">
    <subcellularLocation>
        <location evidence="1">Nucleus</location>
    </subcellularLocation>
</comment>
<dbReference type="Pfam" id="PF02373">
    <property type="entry name" value="JmjC"/>
    <property type="match status" value="1"/>
</dbReference>
<evidence type="ECO:0000256" key="1">
    <source>
        <dbReference type="ARBA" id="ARBA00004123"/>
    </source>
</evidence>
<keyword evidence="5" id="KW-0862">Zinc</keyword>
<reference evidence="10 11" key="1">
    <citation type="journal article" date="2018" name="Science">
        <title>The opium poppy genome and morphinan production.</title>
        <authorList>
            <person name="Guo L."/>
            <person name="Winzer T."/>
            <person name="Yang X."/>
            <person name="Li Y."/>
            <person name="Ning Z."/>
            <person name="He Z."/>
            <person name="Teodor R."/>
            <person name="Lu Y."/>
            <person name="Bowser T.A."/>
            <person name="Graham I.A."/>
            <person name="Ye K."/>
        </authorList>
    </citation>
    <scope>NUCLEOTIDE SEQUENCE [LARGE SCALE GENOMIC DNA]</scope>
    <source>
        <strain evidence="11">cv. HN1</strain>
        <tissue evidence="10">Leaves</tissue>
    </source>
</reference>
<evidence type="ECO:0000259" key="7">
    <source>
        <dbReference type="PROSITE" id="PS50089"/>
    </source>
</evidence>
<dbReference type="PANTHER" id="PTHR12549:SF42">
    <property type="entry name" value="LYSINE-SPECIFIC DEMETHYLASE JMJ28"/>
    <property type="match status" value="1"/>
</dbReference>
<feature type="domain" description="JmjC" evidence="8">
    <location>
        <begin position="649"/>
        <end position="936"/>
    </location>
</feature>
<dbReference type="GO" id="GO:0008270">
    <property type="term" value="F:zinc ion binding"/>
    <property type="evidence" value="ECO:0007669"/>
    <property type="project" value="UniProtKB-KW"/>
</dbReference>
<comment type="caution">
    <text evidence="6">Lacks conserved residue(s) required for the propagation of feature annotation.</text>
</comment>
<dbReference type="InterPro" id="IPR014977">
    <property type="entry name" value="WRC_dom"/>
</dbReference>
<evidence type="ECO:0000256" key="4">
    <source>
        <dbReference type="ARBA" id="ARBA00023242"/>
    </source>
</evidence>
<dbReference type="GO" id="GO:0006357">
    <property type="term" value="P:regulation of transcription by RNA polymerase II"/>
    <property type="evidence" value="ECO:0007669"/>
    <property type="project" value="TreeGrafter"/>
</dbReference>
<dbReference type="InterPro" id="IPR001841">
    <property type="entry name" value="Znf_RING"/>
</dbReference>
<dbReference type="Proteomes" id="UP000316621">
    <property type="component" value="Chromosome 1"/>
</dbReference>
<feature type="domain" description="RING-type" evidence="7">
    <location>
        <begin position="210"/>
        <end position="256"/>
    </location>
</feature>
<dbReference type="AlphaFoldDB" id="A0A4Y7IG38"/>
<dbReference type="GO" id="GO:0000118">
    <property type="term" value="C:histone deacetylase complex"/>
    <property type="evidence" value="ECO:0007669"/>
    <property type="project" value="TreeGrafter"/>
</dbReference>
<keyword evidence="4" id="KW-0539">Nucleus</keyword>
<dbReference type="InterPro" id="IPR045109">
    <property type="entry name" value="LSDs-like"/>
</dbReference>
<protein>
    <recommendedName>
        <fullName evidence="12">JmjC domain-containing protein</fullName>
    </recommendedName>
</protein>
<dbReference type="OrthoDB" id="1667110at2759"/>
<dbReference type="PROSITE" id="PS51667">
    <property type="entry name" value="WRC"/>
    <property type="match status" value="1"/>
</dbReference>
<dbReference type="SMART" id="SM00558">
    <property type="entry name" value="JmjC"/>
    <property type="match status" value="1"/>
</dbReference>
<keyword evidence="11" id="KW-1185">Reference proteome</keyword>
<dbReference type="InterPro" id="IPR003347">
    <property type="entry name" value="JmjC_dom"/>
</dbReference>
<dbReference type="Pfam" id="PF08879">
    <property type="entry name" value="WRC"/>
    <property type="match status" value="1"/>
</dbReference>
<sequence length="977" mass="112601">MKETLPENLRCNRSDGKQWRCGRRVLDGIKFCEFHHLQSRHRQYKQKVPDSIKYLRQSGKKLDSLVTLDQDSSKFLKSIKKIKTRQVEFSQDDVFKKLKLNKGDSLQWELIKVFIQRQIERKKECVSDYMDERELMRDLPNGLMAISPVPDVNFDNAASFCDRKLGLDTGVFVRRSIRSKNIEPLPISTLQVVPYGRDLVELEKGLRRVCHRCRKSNGMSIIRCINCRKECFCMNCIEKWYHIVPQEVKMSCPVCRGSCNCKTCLSILAEDGEFKDFMRDQNKVSKILQFHYVVCLLLPVLKKINKEQRFELEVEAKVRGKSSSEISIQQVECSYDEQLFCNNCKTSIVDFHRSCSNCSYDLCLSCCQELRCGNLPGGNEKAIFAYLDKGKSYMHGGKPITIKQRSSSKRKRMRGSSSFLKALPVWKANDLDHSISCPPKELGGCGGYILDLRCVFPSNWTEELEKNAEEIACTYDFPDSLYSSSHCSLCISPCGTTQGFDTNVQKAATREDSEDNFLYYPPGRDIKDGIEHFQKHLGRGQPVIVRDVLQNTSDLSWDPLNMFKDFLDVDIPENDQNVVTAIDCMDWCEVEIGIQQFFIGYLEGRMHLNLWPEMLKVKEWPSPEMLRKLFPDHNDQFIHALPFQEYTNPNSGLLNLAVKLPKELSKPDLGPHVYISYGMAEELGRGDSVTKLRCDLSDMVNVLTHITEVATSLEQHGKIQKLKKKHEDQNRRESHLFKKLVNKVKSEPDLGIENVEKANNSKKQDVIGQVQFPNAVARVSCVPTTRADEGGFLVKDELVSDAEENIEICNVFRKCPVSNSLGAQWDVFRREDVPKLQEYLRLHSKEFRHIYCSPIEHVAHPIFDECFFLDSIHKKKLKEEYEIEPWTFYQNLGEAIIVPAGCPYQIRYLKRCINVQMDFVSPENVSKSIQLVEELRLLPKDHKAKQDRLEVKKMSLYGINAAIKEIRELISSAMKNR</sequence>
<dbReference type="SUPFAM" id="SSF51197">
    <property type="entry name" value="Clavaminate synthase-like"/>
    <property type="match status" value="1"/>
</dbReference>
<evidence type="ECO:0000256" key="2">
    <source>
        <dbReference type="ARBA" id="ARBA00006801"/>
    </source>
</evidence>
<keyword evidence="3" id="KW-0479">Metal-binding</keyword>
<accession>A0A4Y7IG38</accession>
<name>A0A4Y7IG38_PAPSO</name>
<evidence type="ECO:0000256" key="5">
    <source>
        <dbReference type="PROSITE-ProRule" id="PRU00175"/>
    </source>
</evidence>
<dbReference type="GO" id="GO:0000785">
    <property type="term" value="C:chromatin"/>
    <property type="evidence" value="ECO:0007669"/>
    <property type="project" value="TreeGrafter"/>
</dbReference>
<evidence type="ECO:0000256" key="3">
    <source>
        <dbReference type="ARBA" id="ARBA00022723"/>
    </source>
</evidence>
<evidence type="ECO:0000259" key="8">
    <source>
        <dbReference type="PROSITE" id="PS51184"/>
    </source>
</evidence>
<organism evidence="10 11">
    <name type="scientific">Papaver somniferum</name>
    <name type="common">Opium poppy</name>
    <dbReference type="NCBI Taxonomy" id="3469"/>
    <lineage>
        <taxon>Eukaryota</taxon>
        <taxon>Viridiplantae</taxon>
        <taxon>Streptophyta</taxon>
        <taxon>Embryophyta</taxon>
        <taxon>Tracheophyta</taxon>
        <taxon>Spermatophyta</taxon>
        <taxon>Magnoliopsida</taxon>
        <taxon>Ranunculales</taxon>
        <taxon>Papaveraceae</taxon>
        <taxon>Papaveroideae</taxon>
        <taxon>Papaver</taxon>
    </lineage>
</organism>
<dbReference type="PANTHER" id="PTHR12549">
    <property type="entry name" value="JMJC DOMAIN-CONTAINING HISTONE DEMETHYLATION PROTEIN"/>
    <property type="match status" value="1"/>
</dbReference>
<evidence type="ECO:0008006" key="12">
    <source>
        <dbReference type="Google" id="ProtNLM"/>
    </source>
</evidence>
<proteinExistence type="inferred from homology"/>
<evidence type="ECO:0000313" key="10">
    <source>
        <dbReference type="EMBL" id="RZC46389.1"/>
    </source>
</evidence>
<keyword evidence="5" id="KW-0863">Zinc-finger</keyword>
<dbReference type="Gramene" id="RZC46389">
    <property type="protein sequence ID" value="RZC46389"/>
    <property type="gene ID" value="C5167_039369"/>
</dbReference>
<gene>
    <name evidence="10" type="ORF">C5167_039369</name>
</gene>
<feature type="domain" description="WRC" evidence="9">
    <location>
        <begin position="5"/>
        <end position="51"/>
    </location>
</feature>
<evidence type="ECO:0000313" key="11">
    <source>
        <dbReference type="Proteomes" id="UP000316621"/>
    </source>
</evidence>
<dbReference type="Gene3D" id="2.60.120.650">
    <property type="entry name" value="Cupin"/>
    <property type="match status" value="1"/>
</dbReference>
<dbReference type="PROSITE" id="PS50089">
    <property type="entry name" value="ZF_RING_2"/>
    <property type="match status" value="1"/>
</dbReference>
<dbReference type="EMBL" id="CM010715">
    <property type="protein sequence ID" value="RZC46389.1"/>
    <property type="molecule type" value="Genomic_DNA"/>
</dbReference>
<comment type="similarity">
    <text evidence="2">Belongs to the JARID1 histone demethylase family.</text>
</comment>
<dbReference type="GO" id="GO:0003712">
    <property type="term" value="F:transcription coregulator activity"/>
    <property type="evidence" value="ECO:0007669"/>
    <property type="project" value="TreeGrafter"/>
</dbReference>
<evidence type="ECO:0000259" key="9">
    <source>
        <dbReference type="PROSITE" id="PS51667"/>
    </source>
</evidence>
<evidence type="ECO:0000256" key="6">
    <source>
        <dbReference type="PROSITE-ProRule" id="PRU01002"/>
    </source>
</evidence>
<dbReference type="PROSITE" id="PS51184">
    <property type="entry name" value="JMJC"/>
    <property type="match status" value="1"/>
</dbReference>